<dbReference type="GO" id="GO:0008270">
    <property type="term" value="F:zinc ion binding"/>
    <property type="evidence" value="ECO:0007669"/>
    <property type="project" value="UniProtKB-UniRule"/>
</dbReference>
<dbReference type="Gene3D" id="3.40.1360.10">
    <property type="match status" value="1"/>
</dbReference>
<evidence type="ECO:0000256" key="4">
    <source>
        <dbReference type="ARBA" id="ARBA00022695"/>
    </source>
</evidence>
<dbReference type="FunFam" id="3.90.580.10:FF:000001">
    <property type="entry name" value="DNA primase"/>
    <property type="match status" value="1"/>
</dbReference>
<evidence type="ECO:0000256" key="2">
    <source>
        <dbReference type="ARBA" id="ARBA00022515"/>
    </source>
</evidence>
<evidence type="ECO:0000256" key="13">
    <source>
        <dbReference type="PIRSR" id="PIRSR002811-1"/>
    </source>
</evidence>
<feature type="compositionally biased region" description="Low complexity" evidence="14">
    <location>
        <begin position="478"/>
        <end position="496"/>
    </location>
</feature>
<dbReference type="AlphaFoldDB" id="A0A6J4JL79"/>
<dbReference type="InterPro" id="IPR007693">
    <property type="entry name" value="DNA_helicase_DnaB-like_N"/>
</dbReference>
<dbReference type="EMBL" id="CADCTC010000207">
    <property type="protein sequence ID" value="CAA9281421.1"/>
    <property type="molecule type" value="Genomic_DNA"/>
</dbReference>
<keyword evidence="11 12" id="KW-0804">Transcription</keyword>
<evidence type="ECO:0000256" key="11">
    <source>
        <dbReference type="ARBA" id="ARBA00023163"/>
    </source>
</evidence>
<comment type="catalytic activity">
    <reaction evidence="12">
        <text>ssDNA + n NTP = ssDNA/pppN(pN)n-1 hybrid + (n-1) diphosphate.</text>
        <dbReference type="EC" id="2.7.7.101"/>
    </reaction>
</comment>
<dbReference type="SUPFAM" id="SSF57783">
    <property type="entry name" value="Zinc beta-ribbon"/>
    <property type="match status" value="1"/>
</dbReference>
<dbReference type="CDD" id="cd03364">
    <property type="entry name" value="TOPRIM_DnaG_primases"/>
    <property type="match status" value="1"/>
</dbReference>
<dbReference type="InterPro" id="IPR036977">
    <property type="entry name" value="DNA_primase_Znf_CHC2"/>
</dbReference>
<keyword evidence="8 12" id="KW-0862">Zinc</keyword>
<keyword evidence="3 12" id="KW-0808">Transferase</keyword>
<dbReference type="GO" id="GO:0006269">
    <property type="term" value="P:DNA replication, synthesis of primer"/>
    <property type="evidence" value="ECO:0007669"/>
    <property type="project" value="UniProtKB-UniRule"/>
</dbReference>
<evidence type="ECO:0000256" key="3">
    <source>
        <dbReference type="ARBA" id="ARBA00022679"/>
    </source>
</evidence>
<keyword evidence="10 12" id="KW-0238">DNA-binding</keyword>
<evidence type="ECO:0000256" key="6">
    <source>
        <dbReference type="ARBA" id="ARBA00022723"/>
    </source>
</evidence>
<dbReference type="SUPFAM" id="SSF48024">
    <property type="entry name" value="N-terminal domain of DnaB helicase"/>
    <property type="match status" value="1"/>
</dbReference>
<dbReference type="SUPFAM" id="SSF56731">
    <property type="entry name" value="DNA primase core"/>
    <property type="match status" value="1"/>
</dbReference>
<dbReference type="Gene3D" id="3.90.580.10">
    <property type="entry name" value="Zinc finger, CHC2-type domain"/>
    <property type="match status" value="1"/>
</dbReference>
<feature type="domain" description="Toprim" evidence="15">
    <location>
        <begin position="251"/>
        <end position="333"/>
    </location>
</feature>
<dbReference type="InterPro" id="IPR050219">
    <property type="entry name" value="DnaG_primase"/>
</dbReference>
<dbReference type="PANTHER" id="PTHR30313">
    <property type="entry name" value="DNA PRIMASE"/>
    <property type="match status" value="1"/>
</dbReference>
<dbReference type="Pfam" id="PF10410">
    <property type="entry name" value="DnaB_bind"/>
    <property type="match status" value="1"/>
</dbReference>
<sequence>MADPVIDEIKARVDIADLISQRVQLKRAGKHLKGLCPFHGEKSPSFVVYPDQGSYHCFGCGKSGDAFTWLQETENLDFGEALRRLADQAGVQLPERPTFKPDPQQQAASDALTEAAAWYHEQLLRSPDGQKAREYLVRRGLKGEAARSFLLGWSPERRDALIMHLRAKGLTDQQLLDAGLVRQNDRGLFDYMGGRVVFPIRDAEGRVRGFGGRTLGDNQPKYLNTPQTALFDKSATLYGLDLARQSIRKEEAAVIVEGYMDVVVPHQEGFTNVVASLGTALTERQLELLKRYAPTIILALDSDAAGQAATLRGLEVARQALADARRPVPGRASRTGFLQSQGTQLKIAVVAGAKDPDEIVREDPDAWRRIVAGAVPMIDHKIEVTLRGVDLHDPQSKSGAVAELARFLALVPDPIEWAHHVDTIAHRLRLDVRDVGNEVRRAADALRADERRRASQAKQREANGATDPLPKPSPQGSPQPAAAPAATSPADGTAGTRLPPGDARALAQQERRASGGSAEGEGLPRARRESAPAEQPTPAGDQSEEHFLSLLVIDPTLVRKLPTRLTPEDFRRPEHRELYRAILAASEGTLVAGPEWPGAAPVAPQLGRPIGGSGSRVSREGIGGDSLRARLDASLQPAYDALMARARRLPPQSDAQVRAALADLVRRIRERTLHQRVLEAQYLLAEAQNDSERTTLKQLVTQLASQLDRVQLERSRASLYTSAPT</sequence>
<gene>
    <name evidence="12" type="primary">dnaG</name>
    <name evidence="16" type="ORF">AVDCRST_MAG77-3877</name>
</gene>
<evidence type="ECO:0000259" key="15">
    <source>
        <dbReference type="PROSITE" id="PS50880"/>
    </source>
</evidence>
<dbReference type="InterPro" id="IPR002694">
    <property type="entry name" value="Znf_CHC2"/>
</dbReference>
<comment type="function">
    <text evidence="12">RNA polymerase that catalyzes the synthesis of short RNA molecules used as primers for DNA polymerase during DNA replication.</text>
</comment>
<evidence type="ECO:0000256" key="8">
    <source>
        <dbReference type="ARBA" id="ARBA00022833"/>
    </source>
</evidence>
<evidence type="ECO:0000256" key="7">
    <source>
        <dbReference type="ARBA" id="ARBA00022771"/>
    </source>
</evidence>
<dbReference type="GO" id="GO:0003677">
    <property type="term" value="F:DNA binding"/>
    <property type="evidence" value="ECO:0007669"/>
    <property type="project" value="UniProtKB-KW"/>
</dbReference>
<keyword evidence="5 12" id="KW-0235">DNA replication</keyword>
<feature type="compositionally biased region" description="Basic and acidic residues" evidence="14">
    <location>
        <begin position="522"/>
        <end position="531"/>
    </location>
</feature>
<evidence type="ECO:0000256" key="12">
    <source>
        <dbReference type="HAMAP-Rule" id="MF_00974"/>
    </source>
</evidence>
<dbReference type="GO" id="GO:0003899">
    <property type="term" value="F:DNA-directed RNA polymerase activity"/>
    <property type="evidence" value="ECO:0007669"/>
    <property type="project" value="UniProtKB-UniRule"/>
</dbReference>
<dbReference type="GO" id="GO:0003678">
    <property type="term" value="F:DNA helicase activity"/>
    <property type="evidence" value="ECO:0007669"/>
    <property type="project" value="InterPro"/>
</dbReference>
<comment type="similarity">
    <text evidence="12">Belongs to the DnaG primase family.</text>
</comment>
<dbReference type="InterPro" id="IPR006295">
    <property type="entry name" value="DNA_primase_DnaG"/>
</dbReference>
<dbReference type="InterPro" id="IPR030846">
    <property type="entry name" value="DnaG_bac"/>
</dbReference>
<dbReference type="PIRSF" id="PIRSF002811">
    <property type="entry name" value="DnaG"/>
    <property type="match status" value="1"/>
</dbReference>
<dbReference type="GO" id="GO:0005524">
    <property type="term" value="F:ATP binding"/>
    <property type="evidence" value="ECO:0007669"/>
    <property type="project" value="InterPro"/>
</dbReference>
<dbReference type="InterPro" id="IPR034151">
    <property type="entry name" value="TOPRIM_DnaG_bac"/>
</dbReference>
<dbReference type="Pfam" id="PF08275">
    <property type="entry name" value="DNAG_N"/>
    <property type="match status" value="1"/>
</dbReference>
<evidence type="ECO:0000256" key="5">
    <source>
        <dbReference type="ARBA" id="ARBA00022705"/>
    </source>
</evidence>
<evidence type="ECO:0000256" key="9">
    <source>
        <dbReference type="ARBA" id="ARBA00022842"/>
    </source>
</evidence>
<dbReference type="EC" id="2.7.7.101" evidence="12"/>
<keyword evidence="7 12" id="KW-0863">Zinc-finger</keyword>
<feature type="region of interest" description="Disordered" evidence="14">
    <location>
        <begin position="446"/>
        <end position="544"/>
    </location>
</feature>
<dbReference type="InterPro" id="IPR036185">
    <property type="entry name" value="DNA_heli_DnaB-like_N_sf"/>
</dbReference>
<dbReference type="Pfam" id="PF13662">
    <property type="entry name" value="Toprim_4"/>
    <property type="match status" value="1"/>
</dbReference>
<evidence type="ECO:0000256" key="10">
    <source>
        <dbReference type="ARBA" id="ARBA00023125"/>
    </source>
</evidence>
<dbReference type="NCBIfam" id="TIGR01391">
    <property type="entry name" value="dnaG"/>
    <property type="match status" value="1"/>
</dbReference>
<dbReference type="InterPro" id="IPR016136">
    <property type="entry name" value="DNA_helicase_N/primase_C"/>
</dbReference>
<proteinExistence type="inferred from homology"/>
<dbReference type="PROSITE" id="PS50880">
    <property type="entry name" value="TOPRIM"/>
    <property type="match status" value="1"/>
</dbReference>
<dbReference type="Gene3D" id="3.90.980.10">
    <property type="entry name" value="DNA primase, catalytic core, N-terminal domain"/>
    <property type="match status" value="1"/>
</dbReference>
<keyword evidence="6 12" id="KW-0479">Metal-binding</keyword>
<reference evidence="16" key="1">
    <citation type="submission" date="2020-02" db="EMBL/GenBank/DDBJ databases">
        <authorList>
            <person name="Meier V. D."/>
        </authorList>
    </citation>
    <scope>NUCLEOTIDE SEQUENCE</scope>
    <source>
        <strain evidence="16">AVDCRST_MAG77</strain>
    </source>
</reference>
<dbReference type="FunFam" id="3.40.1360.10:FF:000002">
    <property type="entry name" value="DNA primase"/>
    <property type="match status" value="1"/>
</dbReference>
<dbReference type="Gene3D" id="1.10.860.10">
    <property type="entry name" value="DNAb Helicase, Chain A"/>
    <property type="match status" value="1"/>
</dbReference>
<dbReference type="InterPro" id="IPR013264">
    <property type="entry name" value="DNAG_N"/>
</dbReference>
<dbReference type="Pfam" id="PF00772">
    <property type="entry name" value="DnaB"/>
    <property type="match status" value="1"/>
</dbReference>
<feature type="zinc finger region" description="CHC2-type" evidence="12 13">
    <location>
        <begin position="36"/>
        <end position="60"/>
    </location>
</feature>
<dbReference type="InterPro" id="IPR037068">
    <property type="entry name" value="DNA_primase_core_N_sf"/>
</dbReference>
<dbReference type="GO" id="GO:0005737">
    <property type="term" value="C:cytoplasm"/>
    <property type="evidence" value="ECO:0007669"/>
    <property type="project" value="TreeGrafter"/>
</dbReference>
<protein>
    <recommendedName>
        <fullName evidence="12">DNA primase</fullName>
        <ecNumber evidence="12">2.7.7.101</ecNumber>
    </recommendedName>
</protein>
<comment type="domain">
    <text evidence="12">Contains an N-terminal zinc-binding domain, a central core domain that contains the primase activity, and a C-terminal DnaB-binding domain.</text>
</comment>
<dbReference type="HAMAP" id="MF_00974">
    <property type="entry name" value="DNA_primase_DnaG"/>
    <property type="match status" value="1"/>
</dbReference>
<dbReference type="InterPro" id="IPR006171">
    <property type="entry name" value="TOPRIM_dom"/>
</dbReference>
<keyword evidence="2 12" id="KW-0639">Primosome</keyword>
<keyword evidence="4 12" id="KW-0548">Nucleotidyltransferase</keyword>
<comment type="subunit">
    <text evidence="12">Monomer. Interacts with DnaB.</text>
</comment>
<name>A0A6J4JL79_9CHLR</name>
<dbReference type="PANTHER" id="PTHR30313:SF2">
    <property type="entry name" value="DNA PRIMASE"/>
    <property type="match status" value="1"/>
</dbReference>
<evidence type="ECO:0000313" key="16">
    <source>
        <dbReference type="EMBL" id="CAA9281421.1"/>
    </source>
</evidence>
<dbReference type="GO" id="GO:0000428">
    <property type="term" value="C:DNA-directed RNA polymerase complex"/>
    <property type="evidence" value="ECO:0007669"/>
    <property type="project" value="UniProtKB-KW"/>
</dbReference>
<dbReference type="InterPro" id="IPR019475">
    <property type="entry name" value="DNA_primase_DnaB-bd"/>
</dbReference>
<organism evidence="16">
    <name type="scientific">uncultured Chloroflexota bacterium</name>
    <dbReference type="NCBI Taxonomy" id="166587"/>
    <lineage>
        <taxon>Bacteria</taxon>
        <taxon>Bacillati</taxon>
        <taxon>Chloroflexota</taxon>
        <taxon>environmental samples</taxon>
    </lineage>
</organism>
<dbReference type="SMART" id="SM00493">
    <property type="entry name" value="TOPRIM"/>
    <property type="match status" value="1"/>
</dbReference>
<accession>A0A6J4JL79</accession>
<evidence type="ECO:0000256" key="14">
    <source>
        <dbReference type="SAM" id="MobiDB-lite"/>
    </source>
</evidence>
<feature type="compositionally biased region" description="Basic and acidic residues" evidence="14">
    <location>
        <begin position="446"/>
        <end position="461"/>
    </location>
</feature>
<keyword evidence="9" id="KW-0460">Magnesium</keyword>
<dbReference type="Pfam" id="PF01807">
    <property type="entry name" value="Zn_ribbon_DnaG"/>
    <property type="match status" value="1"/>
</dbReference>
<keyword evidence="1 12" id="KW-0240">DNA-directed RNA polymerase</keyword>
<comment type="cofactor">
    <cofactor evidence="12 13">
        <name>Zn(2+)</name>
        <dbReference type="ChEBI" id="CHEBI:29105"/>
    </cofactor>
    <text evidence="12 13">Binds 1 zinc ion per monomer.</text>
</comment>
<dbReference type="SMART" id="SM00400">
    <property type="entry name" value="ZnF_CHCC"/>
    <property type="match status" value="1"/>
</dbReference>
<evidence type="ECO:0000256" key="1">
    <source>
        <dbReference type="ARBA" id="ARBA00022478"/>
    </source>
</evidence>
<dbReference type="GO" id="GO:1990077">
    <property type="term" value="C:primosome complex"/>
    <property type="evidence" value="ECO:0007669"/>
    <property type="project" value="UniProtKB-KW"/>
</dbReference>